<dbReference type="EMBL" id="CP033924">
    <property type="protein sequence ID" value="AZA85246.1"/>
    <property type="molecule type" value="Genomic_DNA"/>
</dbReference>
<evidence type="ECO:0000313" key="3">
    <source>
        <dbReference type="Proteomes" id="UP000236262"/>
    </source>
</evidence>
<dbReference type="Proteomes" id="UP000279972">
    <property type="component" value="Chromosome"/>
</dbReference>
<keyword evidence="4" id="KW-1185">Reference proteome</keyword>
<reference evidence="1 4" key="2">
    <citation type="submission" date="2018-11" db="EMBL/GenBank/DDBJ databases">
        <title>Proposal to divide the Flavobacteriaceae and reorganize its genera based on Amino Acid Identity values calculated from whole genome sequences.</title>
        <authorList>
            <person name="Nicholson A.C."/>
            <person name="Gulvik C.A."/>
            <person name="Whitney A.M."/>
            <person name="Humrighouse B.W."/>
            <person name="Bell M."/>
            <person name="Holmes B."/>
            <person name="Steigerwalt A.G."/>
            <person name="Villarma A."/>
            <person name="Sheth M."/>
            <person name="Batra D."/>
            <person name="Pryor J."/>
            <person name="Bernardet J.-F."/>
            <person name="Hugo C."/>
            <person name="Kampfer P."/>
            <person name="Newman J."/>
            <person name="McQuiston J.R."/>
        </authorList>
    </citation>
    <scope>NUCLEOTIDE SEQUENCE [LARGE SCALE GENOMIC DNA]</scope>
    <source>
        <strain evidence="1 4">KC_1864</strain>
    </source>
</reference>
<dbReference type="AlphaFoldDB" id="A0A3G6RHW3"/>
<evidence type="ECO:0000313" key="2">
    <source>
        <dbReference type="EMBL" id="PNW12761.1"/>
    </source>
</evidence>
<gene>
    <name evidence="2" type="ORF">C1637_16840</name>
    <name evidence="1" type="ORF">EG342_20680</name>
</gene>
<dbReference type="EMBL" id="PPEH01000006">
    <property type="protein sequence ID" value="PNW12761.1"/>
    <property type="molecule type" value="Genomic_DNA"/>
</dbReference>
<sequence length="149" mass="17748">MTLDNFKKIHLGSLIKTRVHETGTEIQRICNFVECDEDDLEKFFESETIDTGVLLRFSKLLKYDFFRFYSQHLILFAPAGSNHNPSFEKVRNESPTLPQFRKNIYNREIIIFILELIDSGEKTKQQIMDDYKIPKTTLYKWISKYKKNI</sequence>
<dbReference type="SUPFAM" id="SSF46689">
    <property type="entry name" value="Homeodomain-like"/>
    <property type="match status" value="1"/>
</dbReference>
<dbReference type="RefSeq" id="WP_103292862.1">
    <property type="nucleotide sequence ID" value="NZ_CP033924.1"/>
</dbReference>
<dbReference type="KEGG" id="clac:EG342_20680"/>
<proteinExistence type="predicted"/>
<organism evidence="2 3">
    <name type="scientific">Chryseobacterium lactis</name>
    <dbReference type="NCBI Taxonomy" id="1241981"/>
    <lineage>
        <taxon>Bacteria</taxon>
        <taxon>Pseudomonadati</taxon>
        <taxon>Bacteroidota</taxon>
        <taxon>Flavobacteriia</taxon>
        <taxon>Flavobacteriales</taxon>
        <taxon>Weeksellaceae</taxon>
        <taxon>Chryseobacterium group</taxon>
        <taxon>Chryseobacterium</taxon>
    </lineage>
</organism>
<dbReference type="InterPro" id="IPR009057">
    <property type="entry name" value="Homeodomain-like_sf"/>
</dbReference>
<dbReference type="Proteomes" id="UP000236262">
    <property type="component" value="Unassembled WGS sequence"/>
</dbReference>
<protein>
    <submittedName>
        <fullName evidence="2">Transposase</fullName>
    </submittedName>
</protein>
<dbReference type="OrthoDB" id="799937at2"/>
<evidence type="ECO:0000313" key="4">
    <source>
        <dbReference type="Proteomes" id="UP000279972"/>
    </source>
</evidence>
<evidence type="ECO:0000313" key="1">
    <source>
        <dbReference type="EMBL" id="AZA85246.1"/>
    </source>
</evidence>
<name>A0A3G6RHW3_CHRLC</name>
<reference evidence="2 3" key="1">
    <citation type="submission" date="2018-01" db="EMBL/GenBank/DDBJ databases">
        <title>Draft genome sequences of Chryseobacterium lactis NCTC11390, Chryseobacterium oncorhynchi 701B-08, and Chryseobacterium viscerum 687B-08.</title>
        <authorList>
            <person name="Jeong J.-J."/>
            <person name="Lee Y.J."/>
            <person name="Park B."/>
            <person name="Choi I.-G."/>
            <person name="Kim K.D."/>
        </authorList>
    </citation>
    <scope>NUCLEOTIDE SEQUENCE [LARGE SCALE GENOMIC DNA]</scope>
    <source>
        <strain evidence="2 3">NCTC11390</strain>
    </source>
</reference>
<accession>A0A3G6RHW3</accession>